<dbReference type="GO" id="GO:0030001">
    <property type="term" value="P:metal ion transport"/>
    <property type="evidence" value="ECO:0007669"/>
    <property type="project" value="InterPro"/>
</dbReference>
<dbReference type="EMBL" id="BART01029549">
    <property type="protein sequence ID" value="GAH08091.1"/>
    <property type="molecule type" value="Genomic_DNA"/>
</dbReference>
<protein>
    <recommendedName>
        <fullName evidence="5">ABC transporter substrate-binding protein</fullName>
    </recommendedName>
</protein>
<dbReference type="PRINTS" id="PR00690">
    <property type="entry name" value="ADHESNFAMILY"/>
</dbReference>
<evidence type="ECO:0000256" key="1">
    <source>
        <dbReference type="ARBA" id="ARBA00011028"/>
    </source>
</evidence>
<gene>
    <name evidence="4" type="ORF">S01H4_51815</name>
</gene>
<dbReference type="PANTHER" id="PTHR42953">
    <property type="entry name" value="HIGH-AFFINITY ZINC UPTAKE SYSTEM PROTEIN ZNUA-RELATED"/>
    <property type="match status" value="1"/>
</dbReference>
<dbReference type="GO" id="GO:0046872">
    <property type="term" value="F:metal ion binding"/>
    <property type="evidence" value="ECO:0007669"/>
    <property type="project" value="InterPro"/>
</dbReference>
<feature type="non-terminal residue" evidence="4">
    <location>
        <position position="1"/>
    </location>
</feature>
<dbReference type="GO" id="GO:0007155">
    <property type="term" value="P:cell adhesion"/>
    <property type="evidence" value="ECO:0007669"/>
    <property type="project" value="InterPro"/>
</dbReference>
<sequence>GEHVEVGVMVQPGHSPVTYEPTPRQMAALSVADAYIRIGVPFESFWMKHIREANPDLEIIDARAGVDSSLRPEGYEKDSVRRDEDPHIWLDPTLAAEIAKTIRNYLIRTDEANSDDYRRNTEQLLDELEQLDTHIRNIFSPVSTRRFLVFHPAWGYFAEAYGLEQLVVEHEGKEPGPHALSRLVELARRKNIRTVFVQKQISSQMANTLATEIDGRVVVLDPLAADYFGNLMKVARAIADANLTPIHGSVNQFSGPPISGLK</sequence>
<dbReference type="AlphaFoldDB" id="X1CIE1"/>
<evidence type="ECO:0000313" key="4">
    <source>
        <dbReference type="EMBL" id="GAH08091.1"/>
    </source>
</evidence>
<keyword evidence="2" id="KW-0813">Transport</keyword>
<keyword evidence="3" id="KW-0732">Signal</keyword>
<evidence type="ECO:0008006" key="5">
    <source>
        <dbReference type="Google" id="ProtNLM"/>
    </source>
</evidence>
<name>X1CIE1_9ZZZZ</name>
<dbReference type="InterPro" id="IPR006128">
    <property type="entry name" value="Lipoprotein_PsaA-like"/>
</dbReference>
<organism evidence="4">
    <name type="scientific">marine sediment metagenome</name>
    <dbReference type="NCBI Taxonomy" id="412755"/>
    <lineage>
        <taxon>unclassified sequences</taxon>
        <taxon>metagenomes</taxon>
        <taxon>ecological metagenomes</taxon>
    </lineage>
</organism>
<dbReference type="InterPro" id="IPR006127">
    <property type="entry name" value="ZnuA-like"/>
</dbReference>
<dbReference type="SUPFAM" id="SSF53807">
    <property type="entry name" value="Helical backbone' metal receptor"/>
    <property type="match status" value="1"/>
</dbReference>
<evidence type="ECO:0000256" key="2">
    <source>
        <dbReference type="ARBA" id="ARBA00022448"/>
    </source>
</evidence>
<reference evidence="4" key="1">
    <citation type="journal article" date="2014" name="Front. Microbiol.">
        <title>High frequency of phylogenetically diverse reductive dehalogenase-homologous genes in deep subseafloor sedimentary metagenomes.</title>
        <authorList>
            <person name="Kawai M."/>
            <person name="Futagami T."/>
            <person name="Toyoda A."/>
            <person name="Takaki Y."/>
            <person name="Nishi S."/>
            <person name="Hori S."/>
            <person name="Arai W."/>
            <person name="Tsubouchi T."/>
            <person name="Morono Y."/>
            <person name="Uchiyama I."/>
            <person name="Ito T."/>
            <person name="Fujiyama A."/>
            <person name="Inagaki F."/>
            <person name="Takami H."/>
        </authorList>
    </citation>
    <scope>NUCLEOTIDE SEQUENCE</scope>
    <source>
        <strain evidence="4">Expedition CK06-06</strain>
    </source>
</reference>
<evidence type="ECO:0000256" key="3">
    <source>
        <dbReference type="ARBA" id="ARBA00022729"/>
    </source>
</evidence>
<proteinExistence type="inferred from homology"/>
<dbReference type="Pfam" id="PF01297">
    <property type="entry name" value="ZnuA"/>
    <property type="match status" value="1"/>
</dbReference>
<comment type="similarity">
    <text evidence="1">Belongs to the bacterial solute-binding protein 9 family.</text>
</comment>
<accession>X1CIE1</accession>
<dbReference type="PANTHER" id="PTHR42953:SF3">
    <property type="entry name" value="HIGH-AFFINITY ZINC UPTAKE SYSTEM PROTEIN ZNUA"/>
    <property type="match status" value="1"/>
</dbReference>
<comment type="caution">
    <text evidence="4">The sequence shown here is derived from an EMBL/GenBank/DDBJ whole genome shotgun (WGS) entry which is preliminary data.</text>
</comment>
<dbReference type="Gene3D" id="3.40.50.1980">
    <property type="entry name" value="Nitrogenase molybdenum iron protein domain"/>
    <property type="match status" value="2"/>
</dbReference>
<dbReference type="InterPro" id="IPR050492">
    <property type="entry name" value="Bact_metal-bind_prot9"/>
</dbReference>